<evidence type="ECO:0000313" key="3">
    <source>
        <dbReference type="Proteomes" id="UP000596117"/>
    </source>
</evidence>
<dbReference type="RefSeq" id="WP_164917979.1">
    <property type="nucleotide sequence ID" value="NZ_BJNC01000032.1"/>
</dbReference>
<protein>
    <submittedName>
        <fullName evidence="2">Uncharacterized protein</fullName>
    </submittedName>
</protein>
<dbReference type="Proteomes" id="UP000596117">
    <property type="component" value="Chromosome"/>
</dbReference>
<feature type="region of interest" description="Disordered" evidence="1">
    <location>
        <begin position="1"/>
        <end position="20"/>
    </location>
</feature>
<evidence type="ECO:0000313" key="2">
    <source>
        <dbReference type="EMBL" id="QQB88876.1"/>
    </source>
</evidence>
<keyword evidence="3" id="KW-1185">Reference proteome</keyword>
<dbReference type="EMBL" id="CP066026">
    <property type="protein sequence ID" value="QQB88876.1"/>
    <property type="molecule type" value="Genomic_DNA"/>
</dbReference>
<reference evidence="2 3" key="1">
    <citation type="submission" date="2020-12" db="EMBL/GenBank/DDBJ databases">
        <title>FDA dAtabase for Regulatory Grade micrObial Sequences (FDA-ARGOS): Supporting development and validation of Infectious Disease Dx tests.</title>
        <authorList>
            <person name="Kerrigan L."/>
            <person name="Long C."/>
            <person name="Tallon L."/>
            <person name="Sadzewicz L."/>
            <person name="Zhao X."/>
            <person name="Boylan J."/>
            <person name="Ott S."/>
            <person name="Bowen H."/>
            <person name="Vavikolanu K."/>
            <person name="Mehta A."/>
            <person name="Aluvathingal J."/>
            <person name="Nadendla S."/>
            <person name="Yan Y."/>
            <person name="Sichtig H."/>
        </authorList>
    </citation>
    <scope>NUCLEOTIDE SEQUENCE [LARGE SCALE GENOMIC DNA]</scope>
    <source>
        <strain evidence="2 3">FDAARGOS_1026</strain>
    </source>
</reference>
<gene>
    <name evidence="2" type="ORF">I6H83_17470</name>
</gene>
<evidence type="ECO:0000256" key="1">
    <source>
        <dbReference type="SAM" id="MobiDB-lite"/>
    </source>
</evidence>
<proteinExistence type="predicted"/>
<sequence length="57" mass="6551">MQEDPISPAEEPAEPVQEVGVRTQMICDGVVYEMIMLPDPNDPDRFHMRRVQPEAQQ</sequence>
<accession>A0A7T4GHC5</accession>
<name>A0A7T4GHC5_BREDI</name>
<organism evidence="2 3">
    <name type="scientific">Brevundimonas diminuta</name>
    <name type="common">Pseudomonas diminuta</name>
    <dbReference type="NCBI Taxonomy" id="293"/>
    <lineage>
        <taxon>Bacteria</taxon>
        <taxon>Pseudomonadati</taxon>
        <taxon>Pseudomonadota</taxon>
        <taxon>Alphaproteobacteria</taxon>
        <taxon>Caulobacterales</taxon>
        <taxon>Caulobacteraceae</taxon>
        <taxon>Brevundimonas</taxon>
    </lineage>
</organism>